<protein>
    <submittedName>
        <fullName evidence="1">MaoC family dehydratase</fullName>
    </submittedName>
</protein>
<name>A0AA42CG05_9PROT</name>
<evidence type="ECO:0000313" key="1">
    <source>
        <dbReference type="EMBL" id="MCW3477214.1"/>
    </source>
</evidence>
<dbReference type="Gene3D" id="3.10.129.10">
    <property type="entry name" value="Hotdog Thioesterase"/>
    <property type="match status" value="1"/>
</dbReference>
<reference evidence="1" key="2">
    <citation type="submission" date="2022-10" db="EMBL/GenBank/DDBJ databases">
        <authorList>
            <person name="Trinh H.N."/>
        </authorList>
    </citation>
    <scope>NUCLEOTIDE SEQUENCE</scope>
    <source>
        <strain evidence="1">RN2-1</strain>
    </source>
</reference>
<evidence type="ECO:0000313" key="2">
    <source>
        <dbReference type="Proteomes" id="UP001165679"/>
    </source>
</evidence>
<keyword evidence="2" id="KW-1185">Reference proteome</keyword>
<dbReference type="Proteomes" id="UP001165679">
    <property type="component" value="Unassembled WGS sequence"/>
</dbReference>
<dbReference type="RefSeq" id="WP_264716148.1">
    <property type="nucleotide sequence ID" value="NZ_JAPDNT010000032.1"/>
</dbReference>
<reference evidence="1" key="1">
    <citation type="submission" date="2022-09" db="EMBL/GenBank/DDBJ databases">
        <title>Rhodovastum sp. nov. RN2-1 isolated from soil in Seongnam, South Korea.</title>
        <authorList>
            <person name="Le N.T."/>
        </authorList>
    </citation>
    <scope>NUCLEOTIDE SEQUENCE</scope>
    <source>
        <strain evidence="1">RN2-1</strain>
    </source>
</reference>
<proteinExistence type="predicted"/>
<accession>A0AA42CG05</accession>
<organism evidence="1 2">
    <name type="scientific">Limobrevibacterium gyesilva</name>
    <dbReference type="NCBI Taxonomy" id="2991712"/>
    <lineage>
        <taxon>Bacteria</taxon>
        <taxon>Pseudomonadati</taxon>
        <taxon>Pseudomonadota</taxon>
        <taxon>Alphaproteobacteria</taxon>
        <taxon>Acetobacterales</taxon>
        <taxon>Acetobacteraceae</taxon>
        <taxon>Limobrevibacterium</taxon>
    </lineage>
</organism>
<gene>
    <name evidence="1" type="ORF">OL599_21815</name>
</gene>
<sequence length="154" mass="16762">MSAPSFAPGAEFRAPFRAMTRERMRWYCDALDTAVENDGVFRIAGPTIHNDDEFAKAQGLSAIIADGMISTNWIYGFMLDTFGSAVLERGELATKYIRPVYEDQRVRPCLRVAAADDAGDSTVRYGLEVWCEDDAGAVLTVGTAAVYLPGPQAA</sequence>
<dbReference type="AlphaFoldDB" id="A0AA42CG05"/>
<dbReference type="SUPFAM" id="SSF54637">
    <property type="entry name" value="Thioesterase/thiol ester dehydrase-isomerase"/>
    <property type="match status" value="1"/>
</dbReference>
<dbReference type="CDD" id="cd03441">
    <property type="entry name" value="R_hydratase_like"/>
    <property type="match status" value="1"/>
</dbReference>
<dbReference type="EMBL" id="JAPDNT010000032">
    <property type="protein sequence ID" value="MCW3477214.1"/>
    <property type="molecule type" value="Genomic_DNA"/>
</dbReference>
<comment type="caution">
    <text evidence="1">The sequence shown here is derived from an EMBL/GenBank/DDBJ whole genome shotgun (WGS) entry which is preliminary data.</text>
</comment>
<dbReference type="InterPro" id="IPR029069">
    <property type="entry name" value="HotDog_dom_sf"/>
</dbReference>